<reference evidence="2" key="1">
    <citation type="journal article" date="2014" name="Front. Microbiol.">
        <title>High frequency of phylogenetically diverse reductive dehalogenase-homologous genes in deep subseafloor sedimentary metagenomes.</title>
        <authorList>
            <person name="Kawai M."/>
            <person name="Futagami T."/>
            <person name="Toyoda A."/>
            <person name="Takaki Y."/>
            <person name="Nishi S."/>
            <person name="Hori S."/>
            <person name="Arai W."/>
            <person name="Tsubouchi T."/>
            <person name="Morono Y."/>
            <person name="Uchiyama I."/>
            <person name="Ito T."/>
            <person name="Fujiyama A."/>
            <person name="Inagaki F."/>
            <person name="Takami H."/>
        </authorList>
    </citation>
    <scope>NUCLEOTIDE SEQUENCE</scope>
    <source>
        <strain evidence="2">Expedition CK06-06</strain>
    </source>
</reference>
<dbReference type="InterPro" id="IPR046433">
    <property type="entry name" value="ActCoA_hydro"/>
</dbReference>
<dbReference type="GO" id="GO:0008775">
    <property type="term" value="F:acetate CoA-transferase activity"/>
    <property type="evidence" value="ECO:0007669"/>
    <property type="project" value="InterPro"/>
</dbReference>
<dbReference type="GO" id="GO:0006083">
    <property type="term" value="P:acetate metabolic process"/>
    <property type="evidence" value="ECO:0007669"/>
    <property type="project" value="InterPro"/>
</dbReference>
<dbReference type="Gene3D" id="3.40.1080.20">
    <property type="entry name" value="Acetyl-CoA hydrolase/transferase C-terminal domain"/>
    <property type="match status" value="1"/>
</dbReference>
<dbReference type="InterPro" id="IPR038460">
    <property type="entry name" value="AcetylCoA_hyd_C_sf"/>
</dbReference>
<accession>X1QHY8</accession>
<protein>
    <recommendedName>
        <fullName evidence="1">Acetyl-CoA hydrolase/transferase C-terminal domain-containing protein</fullName>
    </recommendedName>
</protein>
<dbReference type="InterPro" id="IPR026888">
    <property type="entry name" value="AcetylCoA_hyd_C"/>
</dbReference>
<feature type="non-terminal residue" evidence="2">
    <location>
        <position position="86"/>
    </location>
</feature>
<dbReference type="PANTHER" id="PTHR21432">
    <property type="entry name" value="ACETYL-COA HYDROLASE-RELATED"/>
    <property type="match status" value="1"/>
</dbReference>
<dbReference type="EMBL" id="BARV01035160">
    <property type="protein sequence ID" value="GAI54431.1"/>
    <property type="molecule type" value="Genomic_DNA"/>
</dbReference>
<evidence type="ECO:0000259" key="1">
    <source>
        <dbReference type="Pfam" id="PF13336"/>
    </source>
</evidence>
<dbReference type="Gene3D" id="3.30.750.70">
    <property type="entry name" value="4-hydroxybutyrate coenzyme like domains"/>
    <property type="match status" value="1"/>
</dbReference>
<gene>
    <name evidence="2" type="ORF">S06H3_54903</name>
</gene>
<sequence>MQKGVINGKYKTLNPGKVVVTSIGGSTREEMEWVNMNPLFWLVNVDYLEDVRVIAAHDNMKSINNILMLDLSGQITSETIGAKLLA</sequence>
<dbReference type="PANTHER" id="PTHR21432:SF20">
    <property type="entry name" value="ACETYL-COA HYDROLASE"/>
    <property type="match status" value="1"/>
</dbReference>
<dbReference type="InterPro" id="IPR037171">
    <property type="entry name" value="NagB/RpiA_transferase-like"/>
</dbReference>
<feature type="domain" description="Acetyl-CoA hydrolase/transferase C-terminal" evidence="1">
    <location>
        <begin position="29"/>
        <end position="84"/>
    </location>
</feature>
<proteinExistence type="predicted"/>
<organism evidence="2">
    <name type="scientific">marine sediment metagenome</name>
    <dbReference type="NCBI Taxonomy" id="412755"/>
    <lineage>
        <taxon>unclassified sequences</taxon>
        <taxon>metagenomes</taxon>
        <taxon>ecological metagenomes</taxon>
    </lineage>
</organism>
<dbReference type="AlphaFoldDB" id="X1QHY8"/>
<name>X1QHY8_9ZZZZ</name>
<dbReference type="SUPFAM" id="SSF100950">
    <property type="entry name" value="NagB/RpiA/CoA transferase-like"/>
    <property type="match status" value="1"/>
</dbReference>
<comment type="caution">
    <text evidence="2">The sequence shown here is derived from an EMBL/GenBank/DDBJ whole genome shotgun (WGS) entry which is preliminary data.</text>
</comment>
<evidence type="ECO:0000313" key="2">
    <source>
        <dbReference type="EMBL" id="GAI54431.1"/>
    </source>
</evidence>
<dbReference type="Pfam" id="PF13336">
    <property type="entry name" value="AcetylCoA_hyd_C"/>
    <property type="match status" value="1"/>
</dbReference>